<organism evidence="2 3">
    <name type="scientific">Peptococcus simiae</name>
    <dbReference type="NCBI Taxonomy" id="1643805"/>
    <lineage>
        <taxon>Bacteria</taxon>
        <taxon>Bacillati</taxon>
        <taxon>Bacillota</taxon>
        <taxon>Clostridia</taxon>
        <taxon>Eubacteriales</taxon>
        <taxon>Peptococcaceae</taxon>
        <taxon>Peptococcus</taxon>
    </lineage>
</organism>
<reference evidence="2 3" key="1">
    <citation type="journal article" date="2016" name="Int. J. Syst. Evol. Microbiol.">
        <title>Peptococcus simiae sp. nov., isolated from rhesus macaque faeces and emended description of the genus Peptococcus.</title>
        <authorList>
            <person name="Shkoporov A.N."/>
            <person name="Efimov B.A."/>
            <person name="Kondova I."/>
            <person name="Ouwerling B."/>
            <person name="Chaplin A.V."/>
            <person name="Shcherbakova V.A."/>
            <person name="Langermans J.A.M."/>
        </authorList>
    </citation>
    <scope>NUCLEOTIDE SEQUENCE [LARGE SCALE GENOMIC DNA]</scope>
    <source>
        <strain evidence="2 3">M108</strain>
    </source>
</reference>
<name>A0ABW9H2T6_9FIRM</name>
<evidence type="ECO:0000313" key="3">
    <source>
        <dbReference type="Proteomes" id="UP001631949"/>
    </source>
</evidence>
<feature type="chain" id="PRO_5046128018" evidence="1">
    <location>
        <begin position="28"/>
        <end position="195"/>
    </location>
</feature>
<comment type="caution">
    <text evidence="2">The sequence shown here is derived from an EMBL/GenBank/DDBJ whole genome shotgun (WGS) entry which is preliminary data.</text>
</comment>
<keyword evidence="1" id="KW-0732">Signal</keyword>
<evidence type="ECO:0000256" key="1">
    <source>
        <dbReference type="SAM" id="SignalP"/>
    </source>
</evidence>
<sequence length="195" mass="21864">MLRKKAIAGLTLAALLLTALPLGPVQASGIIPSPHSVYVNGLPVTLNHSILYQGHTYVQLRDLASVTNMEVLFYDVDKYPSMIIPGGNYPTGININQPTFVYVREKTRDADNEVSAEPFFKGVDITGIYYRYRRGTHRYGFGPDDQKEHRVLSVPDGQGQKDIPIQVIYSEGKVYVTVDEFRAKIQPYLIDICMQ</sequence>
<dbReference type="RefSeq" id="WP_408978089.1">
    <property type="nucleotide sequence ID" value="NZ_JBJUVG010000020.1"/>
</dbReference>
<dbReference type="Proteomes" id="UP001631949">
    <property type="component" value="Unassembled WGS sequence"/>
</dbReference>
<evidence type="ECO:0000313" key="2">
    <source>
        <dbReference type="EMBL" id="MFM9414483.1"/>
    </source>
</evidence>
<keyword evidence="3" id="KW-1185">Reference proteome</keyword>
<feature type="signal peptide" evidence="1">
    <location>
        <begin position="1"/>
        <end position="27"/>
    </location>
</feature>
<protein>
    <submittedName>
        <fullName evidence="2">Uncharacterized protein</fullName>
    </submittedName>
</protein>
<proteinExistence type="predicted"/>
<accession>A0ABW9H2T6</accession>
<gene>
    <name evidence="2" type="ORF">ACKQTC_08900</name>
</gene>
<dbReference type="EMBL" id="JBJUVG010000020">
    <property type="protein sequence ID" value="MFM9414483.1"/>
    <property type="molecule type" value="Genomic_DNA"/>
</dbReference>